<dbReference type="PROSITE" id="PS50983">
    <property type="entry name" value="FE_B12_PBP"/>
    <property type="match status" value="1"/>
</dbReference>
<dbReference type="Pfam" id="PF01497">
    <property type="entry name" value="Peripla_BP_2"/>
    <property type="match status" value="1"/>
</dbReference>
<keyword evidence="4" id="KW-1185">Reference proteome</keyword>
<dbReference type="Gene3D" id="3.40.50.1980">
    <property type="entry name" value="Nitrogenase molybdenum iron protein domain"/>
    <property type="match status" value="2"/>
</dbReference>
<feature type="signal peptide" evidence="1">
    <location>
        <begin position="1"/>
        <end position="23"/>
    </location>
</feature>
<dbReference type="InterPro" id="IPR002491">
    <property type="entry name" value="ABC_transptr_periplasmic_BD"/>
</dbReference>
<name>A0ABQ5U400_9PROT</name>
<keyword evidence="1" id="KW-0732">Signal</keyword>
<dbReference type="PANTHER" id="PTHR30535:SF34">
    <property type="entry name" value="MOLYBDATE-BINDING PROTEIN MOLA"/>
    <property type="match status" value="1"/>
</dbReference>
<evidence type="ECO:0000313" key="4">
    <source>
        <dbReference type="Proteomes" id="UP001161409"/>
    </source>
</evidence>
<feature type="domain" description="Fe/B12 periplasmic-binding" evidence="2">
    <location>
        <begin position="34"/>
        <end position="285"/>
    </location>
</feature>
<reference evidence="3" key="2">
    <citation type="submission" date="2023-01" db="EMBL/GenBank/DDBJ databases">
        <title>Draft genome sequence of Sneathiella chinensis strain NBRC 103408.</title>
        <authorList>
            <person name="Sun Q."/>
            <person name="Mori K."/>
        </authorList>
    </citation>
    <scope>NUCLEOTIDE SEQUENCE</scope>
    <source>
        <strain evidence="3">NBRC 103408</strain>
    </source>
</reference>
<comment type="caution">
    <text evidence="3">The sequence shown here is derived from an EMBL/GenBank/DDBJ whole genome shotgun (WGS) entry which is preliminary data.</text>
</comment>
<dbReference type="Proteomes" id="UP001161409">
    <property type="component" value="Unassembled WGS sequence"/>
</dbReference>
<evidence type="ECO:0000256" key="1">
    <source>
        <dbReference type="SAM" id="SignalP"/>
    </source>
</evidence>
<proteinExistence type="predicted"/>
<accession>A0ABQ5U400</accession>
<reference evidence="3" key="1">
    <citation type="journal article" date="2014" name="Int. J. Syst. Evol. Microbiol.">
        <title>Complete genome of a new Firmicutes species belonging to the dominant human colonic microbiota ('Ruminococcus bicirculans') reveals two chromosomes and a selective capacity to utilize plant glucans.</title>
        <authorList>
            <consortium name="NISC Comparative Sequencing Program"/>
            <person name="Wegmann U."/>
            <person name="Louis P."/>
            <person name="Goesmann A."/>
            <person name="Henrissat B."/>
            <person name="Duncan S.H."/>
            <person name="Flint H.J."/>
        </authorList>
    </citation>
    <scope>NUCLEOTIDE SEQUENCE</scope>
    <source>
        <strain evidence="3">NBRC 103408</strain>
    </source>
</reference>
<dbReference type="PANTHER" id="PTHR30535">
    <property type="entry name" value="VITAMIN B12-BINDING PROTEIN"/>
    <property type="match status" value="1"/>
</dbReference>
<protein>
    <submittedName>
        <fullName evidence="3">Cobalamin ABC transporter substrate-binding protein</fullName>
    </submittedName>
</protein>
<gene>
    <name evidence="3" type="ORF">GCM10007924_20950</name>
</gene>
<feature type="chain" id="PRO_5046929205" evidence="1">
    <location>
        <begin position="24"/>
        <end position="285"/>
    </location>
</feature>
<evidence type="ECO:0000259" key="2">
    <source>
        <dbReference type="PROSITE" id="PS50983"/>
    </source>
</evidence>
<dbReference type="EMBL" id="BSNF01000008">
    <property type="protein sequence ID" value="GLQ06874.1"/>
    <property type="molecule type" value="Genomic_DNA"/>
</dbReference>
<sequence length="285" mass="31084">MKRTLILGLAAAAALLSAGPGQAQDHDRTNAPKRVVSMNLCTDQLAVLIARPEQIASVSFLSHQKISSVLVREARRFPANRGTAEEIFRLQPDLVTVGRYSAPSTVHLLKRLGMNVVTFEPARDFPSIRENIRKMGTILHRQEQAEKVVAAFDASVRSARDNANRSGAVIGSYAANGYSTGGDSLESALVEAAGFRHLGTEQGRTGSIKIPLESLLAQNPDYLLTWDHYANDVSRATAVIRHPALQKWFTEDRHLNVPSRYWVCGAPFTATAIHHLIDATGKPSS</sequence>
<evidence type="ECO:0000313" key="3">
    <source>
        <dbReference type="EMBL" id="GLQ06874.1"/>
    </source>
</evidence>
<organism evidence="3 4">
    <name type="scientific">Sneathiella chinensis</name>
    <dbReference type="NCBI Taxonomy" id="349750"/>
    <lineage>
        <taxon>Bacteria</taxon>
        <taxon>Pseudomonadati</taxon>
        <taxon>Pseudomonadota</taxon>
        <taxon>Alphaproteobacteria</taxon>
        <taxon>Sneathiellales</taxon>
        <taxon>Sneathiellaceae</taxon>
        <taxon>Sneathiella</taxon>
    </lineage>
</organism>
<dbReference type="SUPFAM" id="SSF53807">
    <property type="entry name" value="Helical backbone' metal receptor"/>
    <property type="match status" value="1"/>
</dbReference>
<dbReference type="RefSeq" id="WP_169560974.1">
    <property type="nucleotide sequence ID" value="NZ_BSNF01000008.1"/>
</dbReference>
<dbReference type="InterPro" id="IPR050902">
    <property type="entry name" value="ABC_Transporter_SBP"/>
</dbReference>